<reference evidence="1" key="1">
    <citation type="journal article" date="2015" name="Nature">
        <title>Complex archaea that bridge the gap between prokaryotes and eukaryotes.</title>
        <authorList>
            <person name="Spang A."/>
            <person name="Saw J.H."/>
            <person name="Jorgensen S.L."/>
            <person name="Zaremba-Niedzwiedzka K."/>
            <person name="Martijn J."/>
            <person name="Lind A.E."/>
            <person name="van Eijk R."/>
            <person name="Schleper C."/>
            <person name="Guy L."/>
            <person name="Ettema T.J."/>
        </authorList>
    </citation>
    <scope>NUCLEOTIDE SEQUENCE</scope>
</reference>
<accession>A0A0F9Q8W9</accession>
<evidence type="ECO:0008006" key="2">
    <source>
        <dbReference type="Google" id="ProtNLM"/>
    </source>
</evidence>
<dbReference type="Gene3D" id="1.10.10.10">
    <property type="entry name" value="Winged helix-like DNA-binding domain superfamily/Winged helix DNA-binding domain"/>
    <property type="match status" value="1"/>
</dbReference>
<dbReference type="SUPFAM" id="SSF46785">
    <property type="entry name" value="Winged helix' DNA-binding domain"/>
    <property type="match status" value="1"/>
</dbReference>
<gene>
    <name evidence="1" type="ORF">LCGC14_0748370</name>
</gene>
<proteinExistence type="predicted"/>
<dbReference type="EMBL" id="LAZR01001793">
    <property type="protein sequence ID" value="KKN38934.1"/>
    <property type="molecule type" value="Genomic_DNA"/>
</dbReference>
<protein>
    <recommendedName>
        <fullName evidence="2">HTH arsR-type domain-containing protein</fullName>
    </recommendedName>
</protein>
<dbReference type="AlphaFoldDB" id="A0A0F9Q8W9"/>
<organism evidence="1">
    <name type="scientific">marine sediment metagenome</name>
    <dbReference type="NCBI Taxonomy" id="412755"/>
    <lineage>
        <taxon>unclassified sequences</taxon>
        <taxon>metagenomes</taxon>
        <taxon>ecological metagenomes</taxon>
    </lineage>
</organism>
<name>A0A0F9Q8W9_9ZZZZ</name>
<evidence type="ECO:0000313" key="1">
    <source>
        <dbReference type="EMBL" id="KKN38934.1"/>
    </source>
</evidence>
<sequence length="73" mass="8703">MVEKDDLNKTESVFFGRVRVILDLLVNEELSAYEISQESKININDVHSYLNQLHEQRKIKVLTSYKLFKYKKI</sequence>
<dbReference type="InterPro" id="IPR036388">
    <property type="entry name" value="WH-like_DNA-bd_sf"/>
</dbReference>
<comment type="caution">
    <text evidence="1">The sequence shown here is derived from an EMBL/GenBank/DDBJ whole genome shotgun (WGS) entry which is preliminary data.</text>
</comment>
<dbReference type="InterPro" id="IPR036390">
    <property type="entry name" value="WH_DNA-bd_sf"/>
</dbReference>